<dbReference type="Proteomes" id="UP000630149">
    <property type="component" value="Unassembled WGS sequence"/>
</dbReference>
<gene>
    <name evidence="2" type="ORF">GCM10007966_04790</name>
</gene>
<dbReference type="RefSeq" id="WP_165481096.1">
    <property type="nucleotide sequence ID" value="NZ_CAAAIA010000002.1"/>
</dbReference>
<reference evidence="2" key="1">
    <citation type="journal article" date="2014" name="Int. J. Syst. Evol. Microbiol.">
        <title>Complete genome sequence of Corynebacterium casei LMG S-19264T (=DSM 44701T), isolated from a smear-ripened cheese.</title>
        <authorList>
            <consortium name="US DOE Joint Genome Institute (JGI-PGF)"/>
            <person name="Walter F."/>
            <person name="Albersmeier A."/>
            <person name="Kalinowski J."/>
            <person name="Ruckert C."/>
        </authorList>
    </citation>
    <scope>NUCLEOTIDE SEQUENCE</scope>
    <source>
        <strain evidence="2">JCM 13919</strain>
    </source>
</reference>
<dbReference type="PROSITE" id="PS50011">
    <property type="entry name" value="PROTEIN_KINASE_DOM"/>
    <property type="match status" value="1"/>
</dbReference>
<accession>A0A917N9C0</accession>
<evidence type="ECO:0000259" key="1">
    <source>
        <dbReference type="PROSITE" id="PS50011"/>
    </source>
</evidence>
<sequence length="377" mass="44109">MGKSKLLPPNPHTFFVRKESRKQLCQKNSKFSIISEEAPYLRNFFIEHQDKKNYPAGSFGKVKKGFLHETGEPKYAIKIYQTSSRKQNDIRLALRAAYCYRLLGREAFTFRNHNKQYLVTEWLNGASLDNADPKLLHTIPIACRIVMAISLLRELNVFHQLGLIHNDIKPGNVMIDKNRLSFVDLDSVRPKGKRLDNTPVIYSHRFLPNAELSFHAFLKLPELDRMFDEQSDIYAMGLTLIYLFPEIYQLEKKNEYINMKEFFDVPYLFKTYLRKHGPQYDHWPKLQSLLKEMVSINKSSSLTVNELIERFKNILFGCENYHQFLKYDRPIQLSAEQIAIEGKAAYQDIEHIISEWLSNDHKAAPMEPINPGSRYKA</sequence>
<dbReference type="Gene3D" id="1.10.510.10">
    <property type="entry name" value="Transferase(Phosphotransferase) domain 1"/>
    <property type="match status" value="1"/>
</dbReference>
<comment type="caution">
    <text evidence="2">The sequence shown here is derived from an EMBL/GenBank/DDBJ whole genome shotgun (WGS) entry which is preliminary data.</text>
</comment>
<dbReference type="InterPro" id="IPR000719">
    <property type="entry name" value="Prot_kinase_dom"/>
</dbReference>
<evidence type="ECO:0000313" key="3">
    <source>
        <dbReference type="Proteomes" id="UP000630149"/>
    </source>
</evidence>
<dbReference type="GO" id="GO:0005524">
    <property type="term" value="F:ATP binding"/>
    <property type="evidence" value="ECO:0007669"/>
    <property type="project" value="InterPro"/>
</dbReference>
<reference evidence="2" key="2">
    <citation type="submission" date="2020-09" db="EMBL/GenBank/DDBJ databases">
        <authorList>
            <person name="Sun Q."/>
            <person name="Ohkuma M."/>
        </authorList>
    </citation>
    <scope>NUCLEOTIDE SEQUENCE</scope>
    <source>
        <strain evidence="2">JCM 13919</strain>
    </source>
</reference>
<dbReference type="Pfam" id="PF00069">
    <property type="entry name" value="Pkinase"/>
    <property type="match status" value="1"/>
</dbReference>
<feature type="domain" description="Protein kinase" evidence="1">
    <location>
        <begin position="48"/>
        <end position="325"/>
    </location>
</feature>
<name>A0A917N9C0_9GAMM</name>
<dbReference type="GO" id="GO:0004672">
    <property type="term" value="F:protein kinase activity"/>
    <property type="evidence" value="ECO:0007669"/>
    <property type="project" value="InterPro"/>
</dbReference>
<proteinExistence type="predicted"/>
<dbReference type="EMBL" id="BMOB01000002">
    <property type="protein sequence ID" value="GGI79306.1"/>
    <property type="molecule type" value="Genomic_DNA"/>
</dbReference>
<keyword evidence="3" id="KW-1185">Reference proteome</keyword>
<dbReference type="SMART" id="SM00220">
    <property type="entry name" value="S_TKc"/>
    <property type="match status" value="1"/>
</dbReference>
<organism evidence="2 3">
    <name type="scientific">Legionella impletisoli</name>
    <dbReference type="NCBI Taxonomy" id="343510"/>
    <lineage>
        <taxon>Bacteria</taxon>
        <taxon>Pseudomonadati</taxon>
        <taxon>Pseudomonadota</taxon>
        <taxon>Gammaproteobacteria</taxon>
        <taxon>Legionellales</taxon>
        <taxon>Legionellaceae</taxon>
        <taxon>Legionella</taxon>
    </lineage>
</organism>
<dbReference type="AlphaFoldDB" id="A0A917N9C0"/>
<dbReference type="InterPro" id="IPR011009">
    <property type="entry name" value="Kinase-like_dom_sf"/>
</dbReference>
<dbReference type="InterPro" id="IPR008271">
    <property type="entry name" value="Ser/Thr_kinase_AS"/>
</dbReference>
<dbReference type="PROSITE" id="PS00108">
    <property type="entry name" value="PROTEIN_KINASE_ST"/>
    <property type="match status" value="1"/>
</dbReference>
<dbReference type="PANTHER" id="PTHR44167">
    <property type="entry name" value="OVARIAN-SPECIFIC SERINE/THREONINE-PROTEIN KINASE LOK-RELATED"/>
    <property type="match status" value="1"/>
</dbReference>
<protein>
    <recommendedName>
        <fullName evidence="1">Protein kinase domain-containing protein</fullName>
    </recommendedName>
</protein>
<evidence type="ECO:0000313" key="2">
    <source>
        <dbReference type="EMBL" id="GGI79306.1"/>
    </source>
</evidence>
<dbReference type="SUPFAM" id="SSF56112">
    <property type="entry name" value="Protein kinase-like (PK-like)"/>
    <property type="match status" value="1"/>
</dbReference>
<dbReference type="PANTHER" id="PTHR44167:SF24">
    <property type="entry name" value="SERINE_THREONINE-PROTEIN KINASE CHK2"/>
    <property type="match status" value="1"/>
</dbReference>